<accession>A0A563W3X3</accession>
<organism evidence="1 2">
    <name type="scientific">Hyella patelloides LEGE 07179</name>
    <dbReference type="NCBI Taxonomy" id="945734"/>
    <lineage>
        <taxon>Bacteria</taxon>
        <taxon>Bacillati</taxon>
        <taxon>Cyanobacteriota</taxon>
        <taxon>Cyanophyceae</taxon>
        <taxon>Pleurocapsales</taxon>
        <taxon>Hyellaceae</taxon>
        <taxon>Hyella</taxon>
    </lineage>
</organism>
<dbReference type="Proteomes" id="UP000320055">
    <property type="component" value="Unassembled WGS sequence"/>
</dbReference>
<dbReference type="AlphaFoldDB" id="A0A563W3X3"/>
<evidence type="ECO:0000313" key="2">
    <source>
        <dbReference type="Proteomes" id="UP000320055"/>
    </source>
</evidence>
<gene>
    <name evidence="1" type="ORF">H1P_770002</name>
</gene>
<name>A0A563W3X3_9CYAN</name>
<dbReference type="EMBL" id="CAACVJ010000684">
    <property type="protein sequence ID" value="VEP18365.1"/>
    <property type="molecule type" value="Genomic_DNA"/>
</dbReference>
<reference evidence="1 2" key="1">
    <citation type="submission" date="2019-01" db="EMBL/GenBank/DDBJ databases">
        <authorList>
            <person name="Brito A."/>
        </authorList>
    </citation>
    <scope>NUCLEOTIDE SEQUENCE [LARGE SCALE GENOMIC DNA]</scope>
    <source>
        <strain evidence="1">1</strain>
    </source>
</reference>
<keyword evidence="2" id="KW-1185">Reference proteome</keyword>
<proteinExistence type="predicted"/>
<sequence>MDLEIQITPPSPPYFEGRFSNGLVGFCQDMADAIMPIPKKCSKS</sequence>
<protein>
    <submittedName>
        <fullName evidence="1">Uncharacterized protein</fullName>
    </submittedName>
</protein>
<evidence type="ECO:0000313" key="1">
    <source>
        <dbReference type="EMBL" id="VEP18365.1"/>
    </source>
</evidence>